<feature type="domain" description="C2H2-type" evidence="11">
    <location>
        <begin position="752"/>
        <end position="779"/>
    </location>
</feature>
<dbReference type="GO" id="GO:0006357">
    <property type="term" value="P:regulation of transcription by RNA polymerase II"/>
    <property type="evidence" value="ECO:0007669"/>
    <property type="project" value="TreeGrafter"/>
</dbReference>
<feature type="domain" description="C2H2-type" evidence="11">
    <location>
        <begin position="607"/>
        <end position="634"/>
    </location>
</feature>
<evidence type="ECO:0000256" key="4">
    <source>
        <dbReference type="ARBA" id="ARBA00022737"/>
    </source>
</evidence>
<keyword evidence="4" id="KW-0677">Repeat</keyword>
<feature type="domain" description="C2H2-type" evidence="11">
    <location>
        <begin position="1383"/>
        <end position="1410"/>
    </location>
</feature>
<feature type="domain" description="C2H2-type" evidence="11">
    <location>
        <begin position="1411"/>
        <end position="1438"/>
    </location>
</feature>
<reference evidence="12 13" key="1">
    <citation type="journal article" date="2018" name="G3 (Bethesda)">
        <title>A High-Quality Reference Genome for the Invasive Mosquitofish Gambusia affinis Using a Chicago Library.</title>
        <authorList>
            <person name="Hoffberg S.L."/>
            <person name="Troendle N.J."/>
            <person name="Glenn T.C."/>
            <person name="Mahmud O."/>
            <person name="Louha S."/>
            <person name="Chalopin D."/>
            <person name="Bennetzen J.L."/>
            <person name="Mauricio R."/>
        </authorList>
    </citation>
    <scope>NUCLEOTIDE SEQUENCE [LARGE SCALE GENOMIC DNA]</scope>
    <source>
        <strain evidence="12">NE01/NJP1002.9</strain>
        <tissue evidence="12">Muscle</tissue>
    </source>
</reference>
<dbReference type="PANTHER" id="PTHR24404:SF114">
    <property type="entry name" value="KLUMPFUSS, ISOFORM B-RELATED"/>
    <property type="match status" value="1"/>
</dbReference>
<feature type="compositionally biased region" description="Basic and acidic residues" evidence="10">
    <location>
        <begin position="502"/>
        <end position="519"/>
    </location>
</feature>
<dbReference type="SUPFAM" id="SSF57667">
    <property type="entry name" value="beta-beta-alpha zinc fingers"/>
    <property type="match status" value="6"/>
</dbReference>
<evidence type="ECO:0000256" key="10">
    <source>
        <dbReference type="SAM" id="MobiDB-lite"/>
    </source>
</evidence>
<feature type="domain" description="C2H2-type" evidence="11">
    <location>
        <begin position="1439"/>
        <end position="1464"/>
    </location>
</feature>
<evidence type="ECO:0000256" key="7">
    <source>
        <dbReference type="ARBA" id="ARBA00023125"/>
    </source>
</evidence>
<keyword evidence="5 9" id="KW-0863">Zinc-finger</keyword>
<accession>A0A315W414</accession>
<dbReference type="STRING" id="33528.ENSGAFP00000031164"/>
<evidence type="ECO:0000313" key="12">
    <source>
        <dbReference type="EMBL" id="PWA30030.1"/>
    </source>
</evidence>
<feature type="domain" description="C2H2-type" evidence="11">
    <location>
        <begin position="379"/>
        <end position="398"/>
    </location>
</feature>
<dbReference type="Pfam" id="PF13912">
    <property type="entry name" value="zf-C2H2_6"/>
    <property type="match status" value="1"/>
</dbReference>
<sequence length="1464" mass="163581">DALKYSEAFEHFAYIRGFTVTYVYLTSGFEFTGTFSTQVAAIMDVLAKAAVAEITMLVEEGSVALRLEVSRRDSEIRELRSNLKRTEAELRKAQEAAARRATAEKQVQTAAAADQEPWRDKEKHPKIVGDYPELKTADSFYETHISPDVKQEPEGELRFDETTEHAATDVPDRGDPIWPASGVFEKSSVAVQEQSQMFPSNDMQSTYLPSGKEGEDVCFNVPVKEELSVLVESVYKDDLLPGVVRDDCMESGGPSAASLYTQAESSGSNEEISNRKINFRTKRLMTMWRGNQSVYICSVCNKSFLRLSQLEEHKSTHQASKPFRCLECGKSFTQKTRLKTHQRVHTGERPFSCSICGKKFSRQDNCLRHERFHSGLKPFSCRQCGKSFTVLGNLKIHQIASVVDALAKAAVAEIFKVVEDGMVVLRLEMCQREDEIERLKSSMEVLHGELRAARQAETHRLEHRGGDESQRGVGDEKMLVEKVPSVENHSMSSVPEAQNKGELVKEGNEDSRGQLDRPVEGSLYGGGQWRPGVPKEAGGSSSEYLTLGQNSLSCLSEPSLDGGLVLSCSSSGGFPQSPFSRGLLGYNQYRNTVRRRTVKRLMFKKGFICPYCGKCFERAGHLERHKRIHTGEKPYRCEICGRRFNQKCSLKEHMKIHRRGNNFSVRGKMYGQLKTSTVPQTPYGCSGSVIVPSNPDLQDATEASNHLSERKNRPFRVLKPKKCFVCTYCGKVFERAGHLERHLRIHTGEKPYGCHICGRCFNQKSSLKGHMKTHRNGTTTDILEAHHLMFSMSDNQLMESYMETSNGPTAADEPFPAPAYVHSIKEEPLAVKLEPSDENFLSVSQVGTDNRAAAADKSLLWTSAVEESIDGPDQSVCVLLQDVKYHLSSPAGGASEQQGFTSKDLAFIDNKAKEDQFSAVGLQQRTSNLSHNLAGRDFCLEGGDSVNQDGVYEFTLKASDSFEESCSADPTRQNYICSSCGQSFDSFHIFQEHQCEKLPEQPLSCEIDKFECALTPTQLSSIMEVLVKAAVAQISKLVDDKCAFLHLEISRKQSENEMLKRKLLLMESKNAQLQRGFENYMDRGTDLGRNVSHPARDLKFPEIEGSSVSFTIKEESPDEALWISDSAAAIGNAVPYPAQESQQVIHPDVTRLKPAEFSGPFSSGQPPVHIGSLQFTVKTEKKEDQMSFRQDGCQHRVGKQTPTAVDYPMDERESQLWSSIIEGNEIDAEFPDFSSVVEEYSSSFSEHSDATNMASNTSKSPGVQEQCNGVYGGEYQKDAQLSHFQPGVQDKQKEQVFLQRSSSHAAQLGPPQEEQQREAGAEDGVNATQPANAFTTSCFYTHTSQKPAAPVSRGYACSQCGKSFSRLHQFKLHLQSHRRKRTFWCSVCGKSFQCSSHLSIHHRTHTGEKPYGCGQCGKRFTQQSSLRVHQRTHSGERPYSCSQCGKSFIMMHHLKRHRIIHTYS</sequence>
<dbReference type="InterPro" id="IPR050589">
    <property type="entry name" value="Ikaros_C2H2-ZF"/>
</dbReference>
<feature type="domain" description="C2H2-type" evidence="11">
    <location>
        <begin position="975"/>
        <end position="1002"/>
    </location>
</feature>
<feature type="region of interest" description="Disordered" evidence="10">
    <location>
        <begin position="1246"/>
        <end position="1265"/>
    </location>
</feature>
<protein>
    <recommendedName>
        <fullName evidence="11">C2H2-type domain-containing protein</fullName>
    </recommendedName>
</protein>
<keyword evidence="6" id="KW-0862">Zinc</keyword>
<feature type="region of interest" description="Disordered" evidence="10">
    <location>
        <begin position="94"/>
        <end position="129"/>
    </location>
</feature>
<dbReference type="InterPro" id="IPR013087">
    <property type="entry name" value="Znf_C2H2_type"/>
</dbReference>
<evidence type="ECO:0000256" key="9">
    <source>
        <dbReference type="PROSITE-ProRule" id="PRU00042"/>
    </source>
</evidence>
<evidence type="ECO:0000256" key="1">
    <source>
        <dbReference type="ARBA" id="ARBA00004123"/>
    </source>
</evidence>
<feature type="region of interest" description="Disordered" evidence="10">
    <location>
        <begin position="1288"/>
        <end position="1327"/>
    </location>
</feature>
<feature type="domain" description="C2H2-type" evidence="11">
    <location>
        <begin position="724"/>
        <end position="751"/>
    </location>
</feature>
<dbReference type="FunFam" id="3.30.160.60:FF:001498">
    <property type="entry name" value="Zinc finger protein 404"/>
    <property type="match status" value="2"/>
</dbReference>
<feature type="domain" description="C2H2-type" evidence="11">
    <location>
        <begin position="295"/>
        <end position="322"/>
    </location>
</feature>
<dbReference type="GO" id="GO:0003700">
    <property type="term" value="F:DNA-binding transcription factor activity"/>
    <property type="evidence" value="ECO:0007669"/>
    <property type="project" value="TreeGrafter"/>
</dbReference>
<dbReference type="GO" id="GO:0008270">
    <property type="term" value="F:zinc ion binding"/>
    <property type="evidence" value="ECO:0007669"/>
    <property type="project" value="UniProtKB-KW"/>
</dbReference>
<keyword evidence="8" id="KW-0539">Nucleus</keyword>
<dbReference type="Gene3D" id="3.30.160.60">
    <property type="entry name" value="Classic Zinc Finger"/>
    <property type="match status" value="12"/>
</dbReference>
<evidence type="ECO:0000256" key="3">
    <source>
        <dbReference type="ARBA" id="ARBA00022723"/>
    </source>
</evidence>
<dbReference type="SMART" id="SM00355">
    <property type="entry name" value="ZnF_C2H2"/>
    <property type="match status" value="13"/>
</dbReference>
<evidence type="ECO:0000256" key="2">
    <source>
        <dbReference type="ARBA" id="ARBA00006991"/>
    </source>
</evidence>
<feature type="domain" description="C2H2-type" evidence="11">
    <location>
        <begin position="1355"/>
        <end position="1382"/>
    </location>
</feature>
<proteinExistence type="inferred from homology"/>
<name>A0A315W414_GAMAF</name>
<evidence type="ECO:0000256" key="5">
    <source>
        <dbReference type="ARBA" id="ARBA00022771"/>
    </source>
</evidence>
<dbReference type="PROSITE" id="PS00028">
    <property type="entry name" value="ZINC_FINGER_C2H2_1"/>
    <property type="match status" value="11"/>
</dbReference>
<gene>
    <name evidence="12" type="ORF">CCH79_00009720</name>
</gene>
<evidence type="ECO:0000259" key="11">
    <source>
        <dbReference type="PROSITE" id="PS50157"/>
    </source>
</evidence>
<feature type="compositionally biased region" description="Basic and acidic residues" evidence="10">
    <location>
        <begin position="94"/>
        <end position="103"/>
    </location>
</feature>
<comment type="caution">
    <text evidence="12">The sequence shown here is derived from an EMBL/GenBank/DDBJ whole genome shotgun (WGS) entry which is preliminary data.</text>
</comment>
<feature type="compositionally biased region" description="Polar residues" evidence="10">
    <location>
        <begin position="487"/>
        <end position="496"/>
    </location>
</feature>
<comment type="similarity">
    <text evidence="2">Belongs to the krueppel C2H2-type zinc-finger protein family.</text>
</comment>
<dbReference type="GO" id="GO:0005634">
    <property type="term" value="C:nucleus"/>
    <property type="evidence" value="ECO:0007669"/>
    <property type="project" value="UniProtKB-SubCell"/>
</dbReference>
<dbReference type="FunFam" id="3.30.160.60:FF:000100">
    <property type="entry name" value="Zinc finger 45-like"/>
    <property type="match status" value="1"/>
</dbReference>
<dbReference type="Pfam" id="PF00096">
    <property type="entry name" value="zf-C2H2"/>
    <property type="match status" value="9"/>
</dbReference>
<feature type="compositionally biased region" description="Basic and acidic residues" evidence="10">
    <location>
        <begin position="116"/>
        <end position="129"/>
    </location>
</feature>
<dbReference type="FunFam" id="3.30.160.60:FF:001155">
    <property type="entry name" value="Zinc finger 30C"/>
    <property type="match status" value="1"/>
</dbReference>
<feature type="non-terminal residue" evidence="12">
    <location>
        <position position="1464"/>
    </location>
</feature>
<dbReference type="PANTHER" id="PTHR24404">
    <property type="entry name" value="ZINC FINGER PROTEIN"/>
    <property type="match status" value="1"/>
</dbReference>
<keyword evidence="3" id="KW-0479">Metal-binding</keyword>
<evidence type="ECO:0000256" key="6">
    <source>
        <dbReference type="ARBA" id="ARBA00022833"/>
    </source>
</evidence>
<evidence type="ECO:0000313" key="13">
    <source>
        <dbReference type="Proteomes" id="UP000250572"/>
    </source>
</evidence>
<dbReference type="FunFam" id="3.30.160.60:FF:002343">
    <property type="entry name" value="Zinc finger protein 33A"/>
    <property type="match status" value="2"/>
</dbReference>
<evidence type="ECO:0000256" key="8">
    <source>
        <dbReference type="ARBA" id="ARBA00023242"/>
    </source>
</evidence>
<feature type="domain" description="C2H2-type" evidence="11">
    <location>
        <begin position="635"/>
        <end position="662"/>
    </location>
</feature>
<dbReference type="Proteomes" id="UP000250572">
    <property type="component" value="Unassembled WGS sequence"/>
</dbReference>
<keyword evidence="7" id="KW-0238">DNA-binding</keyword>
<feature type="region of interest" description="Disordered" evidence="10">
    <location>
        <begin position="487"/>
        <end position="542"/>
    </location>
</feature>
<dbReference type="InterPro" id="IPR036236">
    <property type="entry name" value="Znf_C2H2_sf"/>
</dbReference>
<feature type="compositionally biased region" description="Polar residues" evidence="10">
    <location>
        <begin position="1250"/>
        <end position="1265"/>
    </location>
</feature>
<organism evidence="12 13">
    <name type="scientific">Gambusia affinis</name>
    <name type="common">Western mosquitofish</name>
    <name type="synonym">Heterandria affinis</name>
    <dbReference type="NCBI Taxonomy" id="33528"/>
    <lineage>
        <taxon>Eukaryota</taxon>
        <taxon>Metazoa</taxon>
        <taxon>Chordata</taxon>
        <taxon>Craniata</taxon>
        <taxon>Vertebrata</taxon>
        <taxon>Euteleostomi</taxon>
        <taxon>Actinopterygii</taxon>
        <taxon>Neopterygii</taxon>
        <taxon>Teleostei</taxon>
        <taxon>Neoteleostei</taxon>
        <taxon>Acanthomorphata</taxon>
        <taxon>Ovalentaria</taxon>
        <taxon>Atherinomorphae</taxon>
        <taxon>Cyprinodontiformes</taxon>
        <taxon>Poeciliidae</taxon>
        <taxon>Poeciliinae</taxon>
        <taxon>Gambusia</taxon>
    </lineage>
</organism>
<dbReference type="FunFam" id="3.30.160.60:FF:000557">
    <property type="entry name" value="zinc finger and SCAN domain-containing protein 29"/>
    <property type="match status" value="1"/>
</dbReference>
<dbReference type="GO" id="GO:0000978">
    <property type="term" value="F:RNA polymerase II cis-regulatory region sequence-specific DNA binding"/>
    <property type="evidence" value="ECO:0007669"/>
    <property type="project" value="TreeGrafter"/>
</dbReference>
<dbReference type="PROSITE" id="PS50157">
    <property type="entry name" value="ZINC_FINGER_C2H2_2"/>
    <property type="match status" value="13"/>
</dbReference>
<comment type="subcellular location">
    <subcellularLocation>
        <location evidence="1">Nucleus</location>
    </subcellularLocation>
</comment>
<feature type="non-terminal residue" evidence="12">
    <location>
        <position position="1"/>
    </location>
</feature>
<dbReference type="FunFam" id="3.30.160.60:FF:000446">
    <property type="entry name" value="Zinc finger protein"/>
    <property type="match status" value="1"/>
</dbReference>
<feature type="domain" description="C2H2-type" evidence="11">
    <location>
        <begin position="323"/>
        <end position="350"/>
    </location>
</feature>
<feature type="domain" description="C2H2-type" evidence="11">
    <location>
        <begin position="351"/>
        <end position="378"/>
    </location>
</feature>
<dbReference type="FunFam" id="3.30.160.60:FF:002402">
    <property type="entry name" value="Zinc finger protein 347"/>
    <property type="match status" value="1"/>
</dbReference>
<dbReference type="FunFam" id="3.30.160.60:FF:000417">
    <property type="entry name" value="Zinc finger protein"/>
    <property type="match status" value="1"/>
</dbReference>
<dbReference type="EMBL" id="NHOQ01000466">
    <property type="protein sequence ID" value="PWA30030.1"/>
    <property type="molecule type" value="Genomic_DNA"/>
</dbReference>
<keyword evidence="13" id="KW-1185">Reference proteome</keyword>